<evidence type="ECO:0000256" key="1">
    <source>
        <dbReference type="SAM" id="MobiDB-lite"/>
    </source>
</evidence>
<sequence>MELVAVSAKEQIGSSRMNAYMNAPIQAHPIKKLVCGANAYNVCEDQEPLRFAGVHCMMANLSEADEGTSRGDLQSFSMLSKPHEE</sequence>
<dbReference type="AlphaFoldDB" id="A0A5B0NXI3"/>
<proteinExistence type="predicted"/>
<dbReference type="Proteomes" id="UP000325313">
    <property type="component" value="Unassembled WGS sequence"/>
</dbReference>
<feature type="region of interest" description="Disordered" evidence="1">
    <location>
        <begin position="65"/>
        <end position="85"/>
    </location>
</feature>
<keyword evidence="4" id="KW-1185">Reference proteome</keyword>
<evidence type="ECO:0000313" key="4">
    <source>
        <dbReference type="Proteomes" id="UP000324748"/>
    </source>
</evidence>
<gene>
    <name evidence="2" type="ORF">PGT21_018563</name>
    <name evidence="3" type="ORF">PGTUg99_026169</name>
</gene>
<dbReference type="EMBL" id="VSWC01000118">
    <property type="protein sequence ID" value="KAA1084130.1"/>
    <property type="molecule type" value="Genomic_DNA"/>
</dbReference>
<dbReference type="EMBL" id="VDEP01000375">
    <property type="protein sequence ID" value="KAA1093366.1"/>
    <property type="molecule type" value="Genomic_DNA"/>
</dbReference>
<dbReference type="Proteomes" id="UP000324748">
    <property type="component" value="Unassembled WGS sequence"/>
</dbReference>
<reference evidence="4 5" key="1">
    <citation type="submission" date="2019-05" db="EMBL/GenBank/DDBJ databases">
        <title>Emergence of the Ug99 lineage of the wheat stem rust pathogen through somatic hybridization.</title>
        <authorList>
            <person name="Li F."/>
            <person name="Upadhyaya N.M."/>
            <person name="Sperschneider J."/>
            <person name="Matny O."/>
            <person name="Nguyen-Phuc H."/>
            <person name="Mago R."/>
            <person name="Raley C."/>
            <person name="Miller M.E."/>
            <person name="Silverstein K.A.T."/>
            <person name="Henningsen E."/>
            <person name="Hirsch C.D."/>
            <person name="Visser B."/>
            <person name="Pretorius Z.A."/>
            <person name="Steffenson B.J."/>
            <person name="Schwessinger B."/>
            <person name="Dodds P.N."/>
            <person name="Figueroa M."/>
        </authorList>
    </citation>
    <scope>NUCLEOTIDE SEQUENCE [LARGE SCALE GENOMIC DNA]</scope>
    <source>
        <strain evidence="2">21-0</strain>
        <strain evidence="3 5">Ug99</strain>
    </source>
</reference>
<organism evidence="3 5">
    <name type="scientific">Puccinia graminis f. sp. tritici</name>
    <dbReference type="NCBI Taxonomy" id="56615"/>
    <lineage>
        <taxon>Eukaryota</taxon>
        <taxon>Fungi</taxon>
        <taxon>Dikarya</taxon>
        <taxon>Basidiomycota</taxon>
        <taxon>Pucciniomycotina</taxon>
        <taxon>Pucciniomycetes</taxon>
        <taxon>Pucciniales</taxon>
        <taxon>Pucciniaceae</taxon>
        <taxon>Puccinia</taxon>
    </lineage>
</organism>
<evidence type="ECO:0000313" key="2">
    <source>
        <dbReference type="EMBL" id="KAA1084130.1"/>
    </source>
</evidence>
<accession>A0A5B0NXI3</accession>
<protein>
    <submittedName>
        <fullName evidence="3">Uncharacterized protein</fullName>
    </submittedName>
</protein>
<name>A0A5B0NXI3_PUCGR</name>
<evidence type="ECO:0000313" key="3">
    <source>
        <dbReference type="EMBL" id="KAA1093366.1"/>
    </source>
</evidence>
<evidence type="ECO:0000313" key="5">
    <source>
        <dbReference type="Proteomes" id="UP000325313"/>
    </source>
</evidence>
<comment type="caution">
    <text evidence="3">The sequence shown here is derived from an EMBL/GenBank/DDBJ whole genome shotgun (WGS) entry which is preliminary data.</text>
</comment>